<feature type="compositionally biased region" description="Low complexity" evidence="1">
    <location>
        <begin position="57"/>
        <end position="74"/>
    </location>
</feature>
<evidence type="ECO:0000256" key="1">
    <source>
        <dbReference type="SAM" id="MobiDB-lite"/>
    </source>
</evidence>
<dbReference type="InterPro" id="IPR013108">
    <property type="entry name" value="Amidohydro_3"/>
</dbReference>
<evidence type="ECO:0000313" key="3">
    <source>
        <dbReference type="EMBL" id="SVA09644.1"/>
    </source>
</evidence>
<feature type="region of interest" description="Disordered" evidence="1">
    <location>
        <begin position="42"/>
        <end position="83"/>
    </location>
</feature>
<dbReference type="Pfam" id="PF07969">
    <property type="entry name" value="Amidohydro_3"/>
    <property type="match status" value="1"/>
</dbReference>
<feature type="domain" description="Amidohydrolase 3" evidence="2">
    <location>
        <begin position="288"/>
        <end position="523"/>
    </location>
</feature>
<dbReference type="Gene3D" id="3.20.20.140">
    <property type="entry name" value="Metal-dependent hydrolases"/>
    <property type="match status" value="2"/>
</dbReference>
<proteinExistence type="predicted"/>
<gene>
    <name evidence="3" type="ORF">METZ01_LOCUS62498</name>
</gene>
<feature type="non-terminal residue" evidence="3">
    <location>
        <position position="1"/>
    </location>
</feature>
<dbReference type="PANTHER" id="PTHR11647">
    <property type="entry name" value="HYDRANTOINASE/DIHYDROPYRIMIDINASE FAMILY MEMBER"/>
    <property type="match status" value="1"/>
</dbReference>
<dbReference type="PANTHER" id="PTHR11647:SF1">
    <property type="entry name" value="COLLAPSIN RESPONSE MEDIATOR PROTEIN"/>
    <property type="match status" value="1"/>
</dbReference>
<dbReference type="InterPro" id="IPR032466">
    <property type="entry name" value="Metal_Hydrolase"/>
</dbReference>
<dbReference type="InterPro" id="IPR011059">
    <property type="entry name" value="Metal-dep_hydrolase_composite"/>
</dbReference>
<dbReference type="GO" id="GO:0016810">
    <property type="term" value="F:hydrolase activity, acting on carbon-nitrogen (but not peptide) bonds"/>
    <property type="evidence" value="ECO:0007669"/>
    <property type="project" value="InterPro"/>
</dbReference>
<dbReference type="InterPro" id="IPR050378">
    <property type="entry name" value="Metallo-dep_Hydrolases_sf"/>
</dbReference>
<organism evidence="3">
    <name type="scientific">marine metagenome</name>
    <dbReference type="NCBI Taxonomy" id="408172"/>
    <lineage>
        <taxon>unclassified sequences</taxon>
        <taxon>metagenomes</taxon>
        <taxon>ecological metagenomes</taxon>
    </lineage>
</organism>
<dbReference type="SUPFAM" id="SSF51556">
    <property type="entry name" value="Metallo-dependent hydrolases"/>
    <property type="match status" value="1"/>
</dbReference>
<evidence type="ECO:0000259" key="2">
    <source>
        <dbReference type="Pfam" id="PF07969"/>
    </source>
</evidence>
<accession>A0A381T1S2</accession>
<dbReference type="EMBL" id="UINC01003836">
    <property type="protein sequence ID" value="SVA09644.1"/>
    <property type="molecule type" value="Genomic_DNA"/>
</dbReference>
<sequence length="544" mass="57937">VTADEQGPEGPEPGPAPLARRRVLIGLGLGAASLGMLRRLPTERPAAPPSSVGPHPTTSASSATSTTSTTSTTTPGRPVPDIPPVLDDSLVVVDDAHVHDVVISGGRVIDPDSHFDAVAHVGIDGDTITRISLEPITGTTTVDAAGLVVSPGFIDILSYPPNGYGEWYKVADGVTTNLCLHGIDDTMEDFLAREERNDPPVNYGGATDQYEHRKALGANIGYATEAQIAELADRAEADLLAGAVGIHEQPEYVIGVTFEEMLAHGRVAARHGVPLCLHLRHSKPDPPSSQEEGIDEAVRVARETGCRIHIEHINSTGGTGRMVEAIAQVDAARAEGLSITACVYPYTFWATYAASARFDDFRAKYGIDYGDLQVANTPNRLTEATFREARAENLLTAAFAMAEEDITDALAAPWVMLGSDAILTISHNNHPRSTGCFSRLLGEYVRERGVLDLPDALGRITILPARLLEDVSSAMARRGRIQAGAVADVTVFDPATIIDRSSIADTGVESTGIEHVLVGGRFVRRDGLNDQNERPGIPILRDPS</sequence>
<dbReference type="AlphaFoldDB" id="A0A381T1S2"/>
<protein>
    <recommendedName>
        <fullName evidence="2">Amidohydrolase 3 domain-containing protein</fullName>
    </recommendedName>
</protein>
<reference evidence="3" key="1">
    <citation type="submission" date="2018-05" db="EMBL/GenBank/DDBJ databases">
        <authorList>
            <person name="Lanie J.A."/>
            <person name="Ng W.-L."/>
            <person name="Kazmierczak K.M."/>
            <person name="Andrzejewski T.M."/>
            <person name="Davidsen T.M."/>
            <person name="Wayne K.J."/>
            <person name="Tettelin H."/>
            <person name="Glass J.I."/>
            <person name="Rusch D."/>
            <person name="Podicherti R."/>
            <person name="Tsui H.-C.T."/>
            <person name="Winkler M.E."/>
        </authorList>
    </citation>
    <scope>NUCLEOTIDE SEQUENCE</scope>
</reference>
<dbReference type="SUPFAM" id="SSF51338">
    <property type="entry name" value="Composite domain of metallo-dependent hydrolases"/>
    <property type="match status" value="1"/>
</dbReference>
<dbReference type="Gene3D" id="2.30.40.10">
    <property type="entry name" value="Urease, subunit C, domain 1"/>
    <property type="match status" value="1"/>
</dbReference>
<name>A0A381T1S2_9ZZZZ</name>